<evidence type="ECO:0000256" key="2">
    <source>
        <dbReference type="SAM" id="SignalP"/>
    </source>
</evidence>
<dbReference type="SUPFAM" id="SSF160387">
    <property type="entry name" value="NosL/MerB-like"/>
    <property type="match status" value="1"/>
</dbReference>
<comment type="caution">
    <text evidence="3">The sequence shown here is derived from an EMBL/GenBank/DDBJ whole genome shotgun (WGS) entry which is preliminary data.</text>
</comment>
<reference evidence="4" key="1">
    <citation type="journal article" date="2019" name="Int. J. Syst. Evol. Microbiol.">
        <title>The Global Catalogue of Microorganisms (GCM) 10K type strain sequencing project: providing services to taxonomists for standard genome sequencing and annotation.</title>
        <authorList>
            <consortium name="The Broad Institute Genomics Platform"/>
            <consortium name="The Broad Institute Genome Sequencing Center for Infectious Disease"/>
            <person name="Wu L."/>
            <person name="Ma J."/>
        </authorList>
    </citation>
    <scope>NUCLEOTIDE SEQUENCE [LARGE SCALE GENOMIC DNA]</scope>
    <source>
        <strain evidence="4">CGMCC 1.18575</strain>
    </source>
</reference>
<evidence type="ECO:0000313" key="4">
    <source>
        <dbReference type="Proteomes" id="UP001596113"/>
    </source>
</evidence>
<gene>
    <name evidence="3" type="ORF">ACFPOF_25520</name>
</gene>
<dbReference type="InterPro" id="IPR008719">
    <property type="entry name" value="N2O_reductase_NosL"/>
</dbReference>
<dbReference type="RefSeq" id="WP_378138012.1">
    <property type="nucleotide sequence ID" value="NZ_JBHSMI010000052.1"/>
</dbReference>
<evidence type="ECO:0000256" key="1">
    <source>
        <dbReference type="SAM" id="MobiDB-lite"/>
    </source>
</evidence>
<dbReference type="PANTHER" id="PTHR41247">
    <property type="entry name" value="HTH-TYPE TRANSCRIPTIONAL REPRESSOR YCNK"/>
    <property type="match status" value="1"/>
</dbReference>
<dbReference type="Gene3D" id="3.30.70.2050">
    <property type="match status" value="1"/>
</dbReference>
<dbReference type="Proteomes" id="UP001596113">
    <property type="component" value="Unassembled WGS sequence"/>
</dbReference>
<keyword evidence="2" id="KW-0732">Signal</keyword>
<dbReference type="PROSITE" id="PS51257">
    <property type="entry name" value="PROKAR_LIPOPROTEIN"/>
    <property type="match status" value="1"/>
</dbReference>
<proteinExistence type="predicted"/>
<accession>A0ABW0I0L7</accession>
<name>A0ABW0I0L7_9BACL</name>
<dbReference type="EMBL" id="JBHSMI010000052">
    <property type="protein sequence ID" value="MFC5406115.1"/>
    <property type="molecule type" value="Genomic_DNA"/>
</dbReference>
<evidence type="ECO:0000313" key="3">
    <source>
        <dbReference type="EMBL" id="MFC5406115.1"/>
    </source>
</evidence>
<keyword evidence="4" id="KW-1185">Reference proteome</keyword>
<organism evidence="3 4">
    <name type="scientific">Cohnella soli</name>
    <dbReference type="NCBI Taxonomy" id="425005"/>
    <lineage>
        <taxon>Bacteria</taxon>
        <taxon>Bacillati</taxon>
        <taxon>Bacillota</taxon>
        <taxon>Bacilli</taxon>
        <taxon>Bacillales</taxon>
        <taxon>Paenibacillaceae</taxon>
        <taxon>Cohnella</taxon>
    </lineage>
</organism>
<feature type="chain" id="PRO_5046006713" evidence="2">
    <location>
        <begin position="19"/>
        <end position="189"/>
    </location>
</feature>
<dbReference type="Pfam" id="PF05573">
    <property type="entry name" value="NosL"/>
    <property type="match status" value="1"/>
</dbReference>
<dbReference type="PANTHER" id="PTHR41247:SF1">
    <property type="entry name" value="HTH-TYPE TRANSCRIPTIONAL REPRESSOR YCNK"/>
    <property type="match status" value="1"/>
</dbReference>
<protein>
    <submittedName>
        <fullName evidence="3">Nitrous oxide reductase accessory protein NosL</fullName>
    </submittedName>
</protein>
<feature type="signal peptide" evidence="2">
    <location>
        <begin position="1"/>
        <end position="18"/>
    </location>
</feature>
<feature type="region of interest" description="Disordered" evidence="1">
    <location>
        <begin position="163"/>
        <end position="189"/>
    </location>
</feature>
<sequence length="189" mass="21219">MKKIGTLLLTLTIALMMAACGKTEYKPSPIDESVDKCPVCKMAVADNPFAVEIILKSQKALKFDDLGDLFVWKAENGTKEIGEQFVRDYNTKEWIKLKDAVYVYDKTIRTPMAYNVISFKDKKAAEAFVAQEGKGEVWDANKLDEHKWEPNEEMMKQMMQEHADEMTGGTGKDKGDTMDMGASSDAKAE</sequence>
<feature type="compositionally biased region" description="Basic and acidic residues" evidence="1">
    <location>
        <begin position="163"/>
        <end position="177"/>
    </location>
</feature>